<dbReference type="EMBL" id="BAAFZP010000001">
    <property type="protein sequence ID" value="GAB1580070.1"/>
    <property type="molecule type" value="Genomic_DNA"/>
</dbReference>
<dbReference type="SUPFAM" id="SSF56317">
    <property type="entry name" value="Carbon-nitrogen hydrolase"/>
    <property type="match status" value="1"/>
</dbReference>
<dbReference type="InterPro" id="IPR001110">
    <property type="entry name" value="UPF0012_CS"/>
</dbReference>
<comment type="caution">
    <text evidence="4">The sequence shown here is derived from an EMBL/GenBank/DDBJ whole genome shotgun (WGS) entry which is preliminary data.</text>
</comment>
<dbReference type="GO" id="GO:0016787">
    <property type="term" value="F:hydrolase activity"/>
    <property type="evidence" value="ECO:0007669"/>
    <property type="project" value="UniProtKB-KW"/>
</dbReference>
<evidence type="ECO:0000259" key="3">
    <source>
        <dbReference type="PROSITE" id="PS50263"/>
    </source>
</evidence>
<evidence type="ECO:0000256" key="2">
    <source>
        <dbReference type="ARBA" id="ARBA00022801"/>
    </source>
</evidence>
<evidence type="ECO:0000256" key="1">
    <source>
        <dbReference type="ARBA" id="ARBA00010613"/>
    </source>
</evidence>
<evidence type="ECO:0000313" key="5">
    <source>
        <dbReference type="Proteomes" id="UP001628091"/>
    </source>
</evidence>
<gene>
    <name evidence="4" type="ORF">PPNSA23_00130</name>
</gene>
<reference evidence="4 5" key="1">
    <citation type="submission" date="2024-10" db="EMBL/GenBank/DDBJ databases">
        <title>Isolation, draft genome sequencing and identification of Phyllobacterium sp. NSA23, isolated from leaf soil.</title>
        <authorList>
            <person name="Akita H."/>
        </authorList>
    </citation>
    <scope>NUCLEOTIDE SEQUENCE [LARGE SCALE GENOMIC DNA]</scope>
    <source>
        <strain evidence="4 5">NSA23</strain>
    </source>
</reference>
<dbReference type="Gene3D" id="3.60.110.10">
    <property type="entry name" value="Carbon-nitrogen hydrolase"/>
    <property type="match status" value="1"/>
</dbReference>
<dbReference type="PANTHER" id="PTHR23088:SF27">
    <property type="entry name" value="DEAMINATED GLUTATHIONE AMIDASE"/>
    <property type="match status" value="1"/>
</dbReference>
<accession>A0ABQ0GTS4</accession>
<dbReference type="RefSeq" id="WP_407863138.1">
    <property type="nucleotide sequence ID" value="NZ_BAAFZP010000001.1"/>
</dbReference>
<keyword evidence="5" id="KW-1185">Reference proteome</keyword>
<comment type="similarity">
    <text evidence="1">Belongs to the carbon-nitrogen hydrolase superfamily. NIT1/NIT2 family.</text>
</comment>
<feature type="domain" description="CN hydrolase" evidence="3">
    <location>
        <begin position="4"/>
        <end position="252"/>
    </location>
</feature>
<keyword evidence="2 4" id="KW-0378">Hydrolase</keyword>
<dbReference type="PROSITE" id="PS50263">
    <property type="entry name" value="CN_HYDROLASE"/>
    <property type="match status" value="1"/>
</dbReference>
<name>A0ABQ0GTS4_9HYPH</name>
<dbReference type="Pfam" id="PF00795">
    <property type="entry name" value="CN_hydrolase"/>
    <property type="match status" value="1"/>
</dbReference>
<dbReference type="CDD" id="cd07572">
    <property type="entry name" value="nit"/>
    <property type="match status" value="1"/>
</dbReference>
<proteinExistence type="inferred from homology"/>
<protein>
    <submittedName>
        <fullName evidence="4">Carbon-nitrogen hydrolase family protein</fullName>
    </submittedName>
</protein>
<dbReference type="InterPro" id="IPR045254">
    <property type="entry name" value="Nit1/2_C-N_Hydrolase"/>
</dbReference>
<dbReference type="PROSITE" id="PS01227">
    <property type="entry name" value="UPF0012"/>
    <property type="match status" value="1"/>
</dbReference>
<organism evidence="4 5">
    <name type="scientific">Phyllobacterium phragmitis</name>
    <dbReference type="NCBI Taxonomy" id="2670329"/>
    <lineage>
        <taxon>Bacteria</taxon>
        <taxon>Pseudomonadati</taxon>
        <taxon>Pseudomonadota</taxon>
        <taxon>Alphaproteobacteria</taxon>
        <taxon>Hyphomicrobiales</taxon>
        <taxon>Phyllobacteriaceae</taxon>
        <taxon>Phyllobacterium</taxon>
    </lineage>
</organism>
<dbReference type="PANTHER" id="PTHR23088">
    <property type="entry name" value="NITRILASE-RELATED"/>
    <property type="match status" value="1"/>
</dbReference>
<dbReference type="Proteomes" id="UP001628091">
    <property type="component" value="Unassembled WGS sequence"/>
</dbReference>
<dbReference type="InterPro" id="IPR036526">
    <property type="entry name" value="C-N_Hydrolase_sf"/>
</dbReference>
<evidence type="ECO:0000313" key="4">
    <source>
        <dbReference type="EMBL" id="GAB1580070.1"/>
    </source>
</evidence>
<dbReference type="InterPro" id="IPR003010">
    <property type="entry name" value="C-N_Hydrolase"/>
</dbReference>
<sequence length="294" mass="31174">MSTFRAAAIQMRSGTDPQANVAALEQLVGEAAAKGAAYVQTPEMTGAVQRNREGLAAVLRDEENDPVVRAASRLAAKHGIHLHIGSTAIAVEAGKIANRAFLFGRKGEKITSYDKIHMFDVDLDNGESWRESAVYAAGADTVIADLPFGRIGLAICYDIRFPQLFRAQAEAGASILTAPAAFTRQTGEAHWHVLQRARAIENGAFVISAAQGGLHEDGRETYGHSLIVSPWGKVLAEADHVEPAVIVADIDTTESAAARRKVPNLKNARPFGIRVAGGEAASEAGEKKESIAAS</sequence>